<dbReference type="AlphaFoldDB" id="A0A6I3T246"/>
<protein>
    <submittedName>
        <fullName evidence="2">Aspartate beta-hydroxylase</fullName>
    </submittedName>
    <submittedName>
        <fullName evidence="3">Cupin-like domain-containing protein</fullName>
    </submittedName>
</protein>
<dbReference type="SUPFAM" id="SSF51197">
    <property type="entry name" value="Clavaminate synthase-like"/>
    <property type="match status" value="1"/>
</dbReference>
<dbReference type="Gene3D" id="2.60.120.650">
    <property type="entry name" value="Cupin"/>
    <property type="match status" value="1"/>
</dbReference>
<dbReference type="InterPro" id="IPR041667">
    <property type="entry name" value="Cupin_8"/>
</dbReference>
<dbReference type="PROSITE" id="PS51184">
    <property type="entry name" value="JMJC"/>
    <property type="match status" value="1"/>
</dbReference>
<proteinExistence type="predicted"/>
<dbReference type="Pfam" id="PF13621">
    <property type="entry name" value="Cupin_8"/>
    <property type="match status" value="1"/>
</dbReference>
<reference evidence="3 4" key="3">
    <citation type="submission" date="2019-11" db="EMBL/GenBank/DDBJ databases">
        <title>Type strains purchased from KCTC, JCM and DSMZ.</title>
        <authorList>
            <person name="Lu H."/>
        </authorList>
    </citation>
    <scope>NUCLEOTIDE SEQUENCE [LARGE SCALE GENOMIC DNA]</scope>
    <source>
        <strain evidence="3 4">KCTC 52429</strain>
    </source>
</reference>
<evidence type="ECO:0000259" key="1">
    <source>
        <dbReference type="PROSITE" id="PS51184"/>
    </source>
</evidence>
<dbReference type="PANTHER" id="PTHR12461:SF105">
    <property type="entry name" value="HYPOXIA-INDUCIBLE FACTOR 1-ALPHA INHIBITOR"/>
    <property type="match status" value="1"/>
</dbReference>
<dbReference type="Proteomes" id="UP000430634">
    <property type="component" value="Unassembled WGS sequence"/>
</dbReference>
<reference evidence="2" key="1">
    <citation type="journal article" date="2014" name="Int. J. Syst. Evol. Microbiol.">
        <title>Complete genome of a new Firmicutes species belonging to the dominant human colonic microbiota ('Ruminococcus bicirculans') reveals two chromosomes and a selective capacity to utilize plant glucans.</title>
        <authorList>
            <consortium name="NISC Comparative Sequencing Program"/>
            <person name="Wegmann U."/>
            <person name="Louis P."/>
            <person name="Goesmann A."/>
            <person name="Henrissat B."/>
            <person name="Duncan S.H."/>
            <person name="Flint H.J."/>
        </authorList>
    </citation>
    <scope>NUCLEOTIDE SEQUENCE</scope>
    <source>
        <strain evidence="2">CGMCC 1.15931</strain>
    </source>
</reference>
<dbReference type="InterPro" id="IPR003347">
    <property type="entry name" value="JmjC_dom"/>
</dbReference>
<evidence type="ECO:0000313" key="3">
    <source>
        <dbReference type="EMBL" id="MTV55469.1"/>
    </source>
</evidence>
<reference evidence="5" key="2">
    <citation type="journal article" date="2019" name="Int. J. Syst. Evol. Microbiol.">
        <title>The Global Catalogue of Microorganisms (GCM) 10K type strain sequencing project: providing services to taxonomists for standard genome sequencing and annotation.</title>
        <authorList>
            <consortium name="The Broad Institute Genomics Platform"/>
            <consortium name="The Broad Institute Genome Sequencing Center for Infectious Disease"/>
            <person name="Wu L."/>
            <person name="Ma J."/>
        </authorList>
    </citation>
    <scope>NUCLEOTIDE SEQUENCE [LARGE SCALE GENOMIC DNA]</scope>
    <source>
        <strain evidence="5">CGMCC 1.15931</strain>
    </source>
</reference>
<dbReference type="PANTHER" id="PTHR12461">
    <property type="entry name" value="HYPOXIA-INDUCIBLE FACTOR 1 ALPHA INHIBITOR-RELATED"/>
    <property type="match status" value="1"/>
</dbReference>
<dbReference type="SMART" id="SM00558">
    <property type="entry name" value="JmjC"/>
    <property type="match status" value="1"/>
</dbReference>
<dbReference type="OrthoDB" id="479699at2"/>
<reference evidence="2" key="4">
    <citation type="submission" date="2024-05" db="EMBL/GenBank/DDBJ databases">
        <authorList>
            <person name="Sun Q."/>
            <person name="Zhou Y."/>
        </authorList>
    </citation>
    <scope>NUCLEOTIDE SEQUENCE</scope>
    <source>
        <strain evidence="2">CGMCC 1.15931</strain>
    </source>
</reference>
<comment type="caution">
    <text evidence="3">The sequence shown here is derived from an EMBL/GenBank/DDBJ whole genome shotgun (WGS) entry which is preliminary data.</text>
</comment>
<dbReference type="Proteomes" id="UP000622638">
    <property type="component" value="Unassembled WGS sequence"/>
</dbReference>
<feature type="domain" description="JmjC" evidence="1">
    <location>
        <begin position="200"/>
        <end position="343"/>
    </location>
</feature>
<name>A0A6I3T246_9BURK</name>
<evidence type="ECO:0000313" key="4">
    <source>
        <dbReference type="Proteomes" id="UP000430634"/>
    </source>
</evidence>
<gene>
    <name evidence="2" type="primary">jmjD5</name>
    <name evidence="2" type="ORF">GCM10011572_43710</name>
    <name evidence="3" type="ORF">GM672_22345</name>
</gene>
<accession>A0A6I3T246</accession>
<dbReference type="EMBL" id="BMKG01000023">
    <property type="protein sequence ID" value="GGC17629.1"/>
    <property type="molecule type" value="Genomic_DNA"/>
</dbReference>
<keyword evidence="5" id="KW-1185">Reference proteome</keyword>
<sequence length="345" mass="39285">MKRRTAVQATVTSIGIGDEWRRWIAENLILGSHPDTLDGILRRSGVPAQVARDEIAAALASPYLHGVLRLHNRLAKRDWLLGIQARLDRIAPPALRPAIERRARLDGDTFLREHYLTNRPVIITGMLEDCPARAWTLADLGERFATREVEVQQGRAADPDYEMNSIAHKARMPFGHYVAQVRAAARSNDFYMTANNDGCNRAALDELWDEMPRLPHYLTDERKGFFWLGPAGTVTPFHHDLTNNFMMQLIGRKRVRLIAPCHTPQLYNTRHCFTPVDGRAIDIERFPAMAGVPVLDCELAPGEILFLPVGWWHFVEALDISLTVSATHFRWDNDFYSSYPNNHDF</sequence>
<dbReference type="EMBL" id="WNKZ01000086">
    <property type="protein sequence ID" value="MTV55469.1"/>
    <property type="molecule type" value="Genomic_DNA"/>
</dbReference>
<dbReference type="RefSeq" id="WP_155472737.1">
    <property type="nucleotide sequence ID" value="NZ_BMKG01000023.1"/>
</dbReference>
<evidence type="ECO:0000313" key="2">
    <source>
        <dbReference type="EMBL" id="GGC17629.1"/>
    </source>
</evidence>
<organism evidence="3 4">
    <name type="scientific">Pseudoduganella buxea</name>
    <dbReference type="NCBI Taxonomy" id="1949069"/>
    <lineage>
        <taxon>Bacteria</taxon>
        <taxon>Pseudomonadati</taxon>
        <taxon>Pseudomonadota</taxon>
        <taxon>Betaproteobacteria</taxon>
        <taxon>Burkholderiales</taxon>
        <taxon>Oxalobacteraceae</taxon>
        <taxon>Telluria group</taxon>
        <taxon>Pseudoduganella</taxon>
    </lineage>
</organism>
<evidence type="ECO:0000313" key="5">
    <source>
        <dbReference type="Proteomes" id="UP000622638"/>
    </source>
</evidence>